<evidence type="ECO:0000313" key="12">
    <source>
        <dbReference type="Proteomes" id="UP000564496"/>
    </source>
</evidence>
<dbReference type="Gene3D" id="2.60.120.260">
    <property type="entry name" value="Galactose-binding domain-like"/>
    <property type="match status" value="1"/>
</dbReference>
<keyword evidence="1" id="KW-0479">Metal-binding</keyword>
<organism evidence="11 12">
    <name type="scientific">Nocardioides panzhihuensis</name>
    <dbReference type="NCBI Taxonomy" id="860243"/>
    <lineage>
        <taxon>Bacteria</taxon>
        <taxon>Bacillati</taxon>
        <taxon>Actinomycetota</taxon>
        <taxon>Actinomycetes</taxon>
        <taxon>Propionibacteriales</taxon>
        <taxon>Nocardioidaceae</taxon>
        <taxon>Nocardioides</taxon>
    </lineage>
</organism>
<evidence type="ECO:0000259" key="10">
    <source>
        <dbReference type="PROSITE" id="PS52009"/>
    </source>
</evidence>
<dbReference type="InterPro" id="IPR051822">
    <property type="entry name" value="Glycosyl_Hydrolase_84"/>
</dbReference>
<dbReference type="InterPro" id="IPR011496">
    <property type="entry name" value="O-GlcNAcase_cat"/>
</dbReference>
<dbReference type="Pfam" id="PF22633">
    <property type="entry name" value="F5_F8_type_C_2"/>
    <property type="match status" value="1"/>
</dbReference>
<dbReference type="Pfam" id="PF21774">
    <property type="entry name" value="NagJ_C"/>
    <property type="match status" value="1"/>
</dbReference>
<dbReference type="Pfam" id="PF02838">
    <property type="entry name" value="Glyco_hydro_20b"/>
    <property type="match status" value="1"/>
</dbReference>
<keyword evidence="8" id="KW-0732">Signal</keyword>
<dbReference type="PANTHER" id="PTHR13170:SF16">
    <property type="entry name" value="PROTEIN O-GLCNACASE"/>
    <property type="match status" value="1"/>
</dbReference>
<dbReference type="SUPFAM" id="SSF49785">
    <property type="entry name" value="Galactose-binding domain-like"/>
    <property type="match status" value="1"/>
</dbReference>
<keyword evidence="4" id="KW-1015">Disulfide bond</keyword>
<dbReference type="EMBL" id="JACBZR010000001">
    <property type="protein sequence ID" value="NYI78009.1"/>
    <property type="molecule type" value="Genomic_DNA"/>
</dbReference>
<gene>
    <name evidence="11" type="ORF">BJ988_002657</name>
</gene>
<dbReference type="SMART" id="SM00607">
    <property type="entry name" value="FTP"/>
    <property type="match status" value="1"/>
</dbReference>
<dbReference type="PROSITE" id="PS52009">
    <property type="entry name" value="GH84"/>
    <property type="match status" value="1"/>
</dbReference>
<evidence type="ECO:0000256" key="5">
    <source>
        <dbReference type="ARBA" id="ARBA00023295"/>
    </source>
</evidence>
<dbReference type="PROSITE" id="PS50022">
    <property type="entry name" value="FA58C_3"/>
    <property type="match status" value="1"/>
</dbReference>
<evidence type="ECO:0000256" key="3">
    <source>
        <dbReference type="ARBA" id="ARBA00022837"/>
    </source>
</evidence>
<feature type="domain" description="F5/8 type C" evidence="9">
    <location>
        <begin position="653"/>
        <end position="805"/>
    </location>
</feature>
<evidence type="ECO:0000256" key="8">
    <source>
        <dbReference type="SAM" id="SignalP"/>
    </source>
</evidence>
<feature type="domain" description="GH84" evidence="10">
    <location>
        <begin position="194"/>
        <end position="476"/>
    </location>
</feature>
<proteinExistence type="inferred from homology"/>
<evidence type="ECO:0000313" key="11">
    <source>
        <dbReference type="EMBL" id="NYI78009.1"/>
    </source>
</evidence>
<dbReference type="SUPFAM" id="SSF140657">
    <property type="entry name" value="Hyaluronidase post-catalytic domain-like"/>
    <property type="match status" value="1"/>
</dbReference>
<dbReference type="GO" id="GO:0005975">
    <property type="term" value="P:carbohydrate metabolic process"/>
    <property type="evidence" value="ECO:0007669"/>
    <property type="project" value="UniProtKB-ARBA"/>
</dbReference>
<keyword evidence="5 6" id="KW-0326">Glycosidase</keyword>
<dbReference type="InterPro" id="IPR049019">
    <property type="entry name" value="NagJ-like_helical"/>
</dbReference>
<dbReference type="Pfam" id="PF07555">
    <property type="entry name" value="NAGidase"/>
    <property type="match status" value="1"/>
</dbReference>
<dbReference type="Gene3D" id="3.20.20.80">
    <property type="entry name" value="Glycosidases"/>
    <property type="match status" value="1"/>
</dbReference>
<dbReference type="InterPro" id="IPR006585">
    <property type="entry name" value="FTP1"/>
</dbReference>
<feature type="chain" id="PRO_5038743790" evidence="8">
    <location>
        <begin position="23"/>
        <end position="808"/>
    </location>
</feature>
<sequence>MRERSRTSVVITACVAAAAALAATVAVAPPGVAGVASAPATAAAQPLPTISPTPRSVTRAGADLPVPGRVELVVGADTDAPARDLASRLLREHGVTRLDVVTKATGRAPLTVLLGSAERGDVRRSVGGVEVPAVAEGYAVIADASAAAVGTVTLAGRDTTGQFYAAQTLRQLFVPVEDGWRIAGAEVSDAPRMPLRGSIEGFYGKPWTHAERLDQLRFYGRMKANTYVYAPKDDPYHRERWREPYPADKLAELRELVSASTANHVRFTFALSPGNTVCYTGASDRAALKQKFQAMYDIGVRDFSLPLDDIALSFSCAEDTAAYGRATQATVGRAQAELLSWLQSSFVETHDGVQPLQTVPTQYGDLTETPYKQAWREHLAPEVVVMWTGTDVVPPSITLDQASAARELFGRKVFLWDNYPVNDFGQTAGRLLLGPYANRDAGLSEHLAGIVSNPMNQAYASKLVVFTMMDFAWNDLGWDRATSARQAARDLAGGDPRVTEAVEMFVDLNHAAPTFGPELWLPQSPELAERIAAFWKAWEARPQQALRDLRPTARLMASTPETIRDGVDDGFVADADRHLQATDLWADAMGEALAALDAIRRGDEDAAAAARSRMEALAEEASQVRSEPGKNRVEGLVMIGDGVLDRFLEDVAAEHDSWLGLPPLRNVSEGKVASQVSDWSSAYGAAKAVNGSVYDFSTTSGGEAQPWWQVDLGASYDLETVKIYNRVDCCGSRVRDYYVLVSDSPFPATLAQALADPAVTSHFEAAQAGRPTSIDLPARGRYVRVWLSTPSPTELNMAEVQVFGRSLD</sequence>
<accession>A0A7Z0DMI7</accession>
<dbReference type="GO" id="GO:0004415">
    <property type="term" value="F:hyalurononglucosaminidase activity"/>
    <property type="evidence" value="ECO:0007669"/>
    <property type="project" value="UniProtKB-EC"/>
</dbReference>
<dbReference type="Gene3D" id="1.20.58.460">
    <property type="entry name" value="Hyaluronidase post-catalytic domain-like"/>
    <property type="match status" value="1"/>
</dbReference>
<dbReference type="InterPro" id="IPR017853">
    <property type="entry name" value="GH"/>
</dbReference>
<evidence type="ECO:0000256" key="4">
    <source>
        <dbReference type="ARBA" id="ARBA00023157"/>
    </source>
</evidence>
<dbReference type="Proteomes" id="UP000564496">
    <property type="component" value="Unassembled WGS sequence"/>
</dbReference>
<evidence type="ECO:0000256" key="7">
    <source>
        <dbReference type="SAM" id="MobiDB-lite"/>
    </source>
</evidence>
<dbReference type="RefSeq" id="WP_179658427.1">
    <property type="nucleotide sequence ID" value="NZ_JACBZR010000001.1"/>
</dbReference>
<keyword evidence="12" id="KW-1185">Reference proteome</keyword>
<dbReference type="SUPFAM" id="SSF51445">
    <property type="entry name" value="(Trans)glycosidases"/>
    <property type="match status" value="1"/>
</dbReference>
<dbReference type="SUPFAM" id="SSF55545">
    <property type="entry name" value="beta-N-acetylhexosaminidase-like domain"/>
    <property type="match status" value="1"/>
</dbReference>
<dbReference type="AlphaFoldDB" id="A0A7Z0DMI7"/>
<name>A0A7Z0DMI7_9ACTN</name>
<dbReference type="GO" id="GO:1901135">
    <property type="term" value="P:carbohydrate derivative metabolic process"/>
    <property type="evidence" value="ECO:0007669"/>
    <property type="project" value="UniProtKB-ARBA"/>
</dbReference>
<evidence type="ECO:0000259" key="9">
    <source>
        <dbReference type="PROSITE" id="PS50022"/>
    </source>
</evidence>
<feature type="signal peptide" evidence="8">
    <location>
        <begin position="1"/>
        <end position="22"/>
    </location>
</feature>
<feature type="active site" description="Proton donor" evidence="6">
    <location>
        <position position="309"/>
    </location>
</feature>
<comment type="caution">
    <text evidence="11">The sequence shown here is derived from an EMBL/GenBank/DDBJ whole genome shotgun (WGS) entry which is preliminary data.</text>
</comment>
<dbReference type="EC" id="3.2.1.35" evidence="11"/>
<keyword evidence="2 6" id="KW-0378">Hydrolase</keyword>
<comment type="similarity">
    <text evidence="6">Belongs to the glycosyl hydrolase 84 family.</text>
</comment>
<evidence type="ECO:0000256" key="6">
    <source>
        <dbReference type="PROSITE-ProRule" id="PRU01353"/>
    </source>
</evidence>
<protein>
    <submittedName>
        <fullName evidence="11">Hyaluronoglucosaminidase</fullName>
        <ecNumber evidence="11">3.2.1.35</ecNumber>
    </submittedName>
</protein>
<evidence type="ECO:0000256" key="1">
    <source>
        <dbReference type="ARBA" id="ARBA00022723"/>
    </source>
</evidence>
<dbReference type="GO" id="GO:0046872">
    <property type="term" value="F:metal ion binding"/>
    <property type="evidence" value="ECO:0007669"/>
    <property type="project" value="UniProtKB-KW"/>
</dbReference>
<feature type="region of interest" description="Disordered" evidence="7">
    <location>
        <begin position="43"/>
        <end position="62"/>
    </location>
</feature>
<evidence type="ECO:0000256" key="2">
    <source>
        <dbReference type="ARBA" id="ARBA00022801"/>
    </source>
</evidence>
<keyword evidence="3" id="KW-0106">Calcium</keyword>
<dbReference type="InterPro" id="IPR029018">
    <property type="entry name" value="Hex-like_dom2"/>
</dbReference>
<dbReference type="Gene3D" id="3.30.379.10">
    <property type="entry name" value="Chitobiase/beta-hexosaminidase domain 2-like"/>
    <property type="match status" value="1"/>
</dbReference>
<dbReference type="InterPro" id="IPR000421">
    <property type="entry name" value="FA58C"/>
</dbReference>
<reference evidence="11 12" key="1">
    <citation type="submission" date="2020-07" db="EMBL/GenBank/DDBJ databases">
        <title>Sequencing the genomes of 1000 actinobacteria strains.</title>
        <authorList>
            <person name="Klenk H.-P."/>
        </authorList>
    </citation>
    <scope>NUCLEOTIDE SEQUENCE [LARGE SCALE GENOMIC DNA]</scope>
    <source>
        <strain evidence="11 12">DSM 26487</strain>
    </source>
</reference>
<dbReference type="InterPro" id="IPR008979">
    <property type="entry name" value="Galactose-bd-like_sf"/>
</dbReference>
<dbReference type="PANTHER" id="PTHR13170">
    <property type="entry name" value="O-GLCNACASE"/>
    <property type="match status" value="1"/>
</dbReference>
<dbReference type="InterPro" id="IPR015882">
    <property type="entry name" value="HEX_bac_N"/>
</dbReference>